<gene>
    <name evidence="2" type="ORF">GCM10022226_16130</name>
</gene>
<dbReference type="EMBL" id="BAAAZR010000002">
    <property type="protein sequence ID" value="GAA3797561.1"/>
    <property type="molecule type" value="Genomic_DNA"/>
</dbReference>
<accession>A0ABP7HN32</accession>
<feature type="region of interest" description="Disordered" evidence="1">
    <location>
        <begin position="1"/>
        <end position="57"/>
    </location>
</feature>
<organism evidence="2 3">
    <name type="scientific">Sphaerisporangium flaviroseum</name>
    <dbReference type="NCBI Taxonomy" id="509199"/>
    <lineage>
        <taxon>Bacteria</taxon>
        <taxon>Bacillati</taxon>
        <taxon>Actinomycetota</taxon>
        <taxon>Actinomycetes</taxon>
        <taxon>Streptosporangiales</taxon>
        <taxon>Streptosporangiaceae</taxon>
        <taxon>Sphaerisporangium</taxon>
    </lineage>
</organism>
<comment type="caution">
    <text evidence="2">The sequence shown here is derived from an EMBL/GenBank/DDBJ whole genome shotgun (WGS) entry which is preliminary data.</text>
</comment>
<keyword evidence="3" id="KW-1185">Reference proteome</keyword>
<evidence type="ECO:0000256" key="1">
    <source>
        <dbReference type="SAM" id="MobiDB-lite"/>
    </source>
</evidence>
<dbReference type="Proteomes" id="UP001500888">
    <property type="component" value="Unassembled WGS sequence"/>
</dbReference>
<reference evidence="3" key="1">
    <citation type="journal article" date="2019" name="Int. J. Syst. Evol. Microbiol.">
        <title>The Global Catalogue of Microorganisms (GCM) 10K type strain sequencing project: providing services to taxonomists for standard genome sequencing and annotation.</title>
        <authorList>
            <consortium name="The Broad Institute Genomics Platform"/>
            <consortium name="The Broad Institute Genome Sequencing Center for Infectious Disease"/>
            <person name="Wu L."/>
            <person name="Ma J."/>
        </authorList>
    </citation>
    <scope>NUCLEOTIDE SEQUENCE [LARGE SCALE GENOMIC DNA]</scope>
    <source>
        <strain evidence="3">JCM 16908</strain>
    </source>
</reference>
<feature type="compositionally biased region" description="Basic and acidic residues" evidence="1">
    <location>
        <begin position="1"/>
        <end position="31"/>
    </location>
</feature>
<sequence>MDGRRGDSAVQVEGRRDANEGGKDGRGDRPELAPTHSPTPGFPPHTAPTSPHRLPPHRRRLKLLRVSWNATDSVTLGLRHSPMGAGHNLLEIVPAKNGGSISARSLAPTGWKPA</sequence>
<name>A0ABP7HN32_9ACTN</name>
<proteinExistence type="predicted"/>
<evidence type="ECO:0000313" key="3">
    <source>
        <dbReference type="Proteomes" id="UP001500888"/>
    </source>
</evidence>
<evidence type="ECO:0000313" key="2">
    <source>
        <dbReference type="EMBL" id="GAA3797561.1"/>
    </source>
</evidence>
<protein>
    <submittedName>
        <fullName evidence="2">Uncharacterized protein</fullName>
    </submittedName>
</protein>